<dbReference type="GO" id="GO:0005886">
    <property type="term" value="C:plasma membrane"/>
    <property type="evidence" value="ECO:0007669"/>
    <property type="project" value="UniProtKB-SubCell"/>
</dbReference>
<feature type="transmembrane region" description="Helical" evidence="8">
    <location>
        <begin position="355"/>
        <end position="371"/>
    </location>
</feature>
<feature type="transmembrane region" description="Helical" evidence="8">
    <location>
        <begin position="552"/>
        <end position="575"/>
    </location>
</feature>
<dbReference type="InterPro" id="IPR027463">
    <property type="entry name" value="AcrB_DN_DC_subdom"/>
</dbReference>
<evidence type="ECO:0000256" key="4">
    <source>
        <dbReference type="ARBA" id="ARBA00022475"/>
    </source>
</evidence>
<feature type="transmembrane region" description="Helical" evidence="8">
    <location>
        <begin position="378"/>
        <end position="398"/>
    </location>
</feature>
<gene>
    <name evidence="9" type="ORF">A4V02_05120</name>
</gene>
<dbReference type="SUPFAM" id="SSF82866">
    <property type="entry name" value="Multidrug efflux transporter AcrB transmembrane domain"/>
    <property type="match status" value="2"/>
</dbReference>
<dbReference type="PANTHER" id="PTHR32063">
    <property type="match status" value="1"/>
</dbReference>
<dbReference type="GeneID" id="65536229"/>
<accession>A0A1B1S8P1</accession>
<feature type="transmembrane region" description="Helical" evidence="8">
    <location>
        <begin position="404"/>
        <end position="423"/>
    </location>
</feature>
<reference evidence="10" key="1">
    <citation type="submission" date="2016-04" db="EMBL/GenBank/DDBJ databases">
        <title>Complete Genome Sequences of Twelve Strains of a Stable Defined Moderately Diverse Mouse Microbiota 2 (sDMDMm2).</title>
        <authorList>
            <person name="Uchimura Y."/>
            <person name="Wyss M."/>
            <person name="Brugiroux S."/>
            <person name="Limenitakis J.P."/>
            <person name="Stecher B."/>
            <person name="McCoy K.D."/>
            <person name="Macpherson A.J."/>
        </authorList>
    </citation>
    <scope>NUCLEOTIDE SEQUENCE [LARGE SCALE GENOMIC DNA]</scope>
    <source>
        <strain evidence="10">YL27</strain>
    </source>
</reference>
<dbReference type="PANTHER" id="PTHR32063:SF4">
    <property type="entry name" value="SLR6043 PROTEIN"/>
    <property type="match status" value="1"/>
</dbReference>
<evidence type="ECO:0000256" key="5">
    <source>
        <dbReference type="ARBA" id="ARBA00022692"/>
    </source>
</evidence>
<feature type="transmembrane region" description="Helical" evidence="8">
    <location>
        <begin position="1009"/>
        <end position="1036"/>
    </location>
</feature>
<dbReference type="InterPro" id="IPR004763">
    <property type="entry name" value="CusA-like"/>
</dbReference>
<comment type="subcellular location">
    <subcellularLocation>
        <location evidence="1">Cell membrane</location>
        <topology evidence="1">Multi-pass membrane protein</topology>
    </subcellularLocation>
</comment>
<dbReference type="SUPFAM" id="SSF82693">
    <property type="entry name" value="Multidrug efflux transporter AcrB pore domain, PN1, PN2, PC1 and PC2 subdomains"/>
    <property type="match status" value="2"/>
</dbReference>
<protein>
    <submittedName>
        <fullName evidence="9">CusA/CzcA family heavy metal efflux RND transporter</fullName>
    </submittedName>
</protein>
<evidence type="ECO:0000313" key="10">
    <source>
        <dbReference type="Proteomes" id="UP000186351"/>
    </source>
</evidence>
<dbReference type="PROSITE" id="PS51257">
    <property type="entry name" value="PROKAR_LIPOPROTEIN"/>
    <property type="match status" value="1"/>
</dbReference>
<name>A0A1B1S8P1_9BACT</name>
<keyword evidence="3" id="KW-0813">Transport</keyword>
<dbReference type="AlphaFoldDB" id="A0A1B1S8P1"/>
<keyword evidence="10" id="KW-1185">Reference proteome</keyword>
<feature type="transmembrane region" description="Helical" evidence="8">
    <location>
        <begin position="932"/>
        <end position="953"/>
    </location>
</feature>
<evidence type="ECO:0000313" key="9">
    <source>
        <dbReference type="EMBL" id="ANU63158.1"/>
    </source>
</evidence>
<evidence type="ECO:0000256" key="8">
    <source>
        <dbReference type="SAM" id="Phobius"/>
    </source>
</evidence>
<organism evidence="9 10">
    <name type="scientific">Muribaculum intestinale</name>
    <dbReference type="NCBI Taxonomy" id="1796646"/>
    <lineage>
        <taxon>Bacteria</taxon>
        <taxon>Pseudomonadati</taxon>
        <taxon>Bacteroidota</taxon>
        <taxon>Bacteroidia</taxon>
        <taxon>Bacteroidales</taxon>
        <taxon>Muribaculaceae</taxon>
        <taxon>Muribaculum</taxon>
    </lineage>
</organism>
<evidence type="ECO:0000256" key="1">
    <source>
        <dbReference type="ARBA" id="ARBA00004651"/>
    </source>
</evidence>
<dbReference type="SUPFAM" id="SSF82714">
    <property type="entry name" value="Multidrug efflux transporter AcrB TolC docking domain, DN and DC subdomains"/>
    <property type="match status" value="2"/>
</dbReference>
<sequence>MLDRIIKGSLDRRKLVLVAAALLLIVGCVAMLRDTFDVDIFPDLNAPTVAIMTEAGGLAPEEVEKLVTYPIETAMGGAPGVRRVRSSSSAGFSVVWVEHEWGVDPYKARQGISERLSGIGSTLAPEAGIPVMGPPTSVLGEVLIIGLTNKTDSLSTDSLSMLQLRTIADRTLRPALLAIEGVSQVSVLGGQEEEIQIKLNTPQMAHYGISLEEVLAACDGLNTNSSGGNLSDFGNEYLVKGSISTSRADELGLTVVKIIGNDNANTGAPVTLSDIAVIERGGATPRIGAAGERGKEAILLTVSKQTGASTTRLTKAIEAKLAQLVPSLPKDINVSTDIFRQADFIDSSVNNLQQSLFEGAIFVIVVLFFFLMDIRTTLISVIAIPMSIIVTIFVLHAMGLTINTMTLGGIAIAIGSLVDDAIVDVENVYKRLRANRALPKEQQKNVVSVVYEASREVRMPIFNSSLIIMASFLPLFFLHGIEGRLLGSLGIAFIVSLIASTIVALTLTPVLCSYLLGDSASGTKDKEPAPAAWLRRVYNNALTTGMRHKRAILWWTGILFVASMCIMATLGRSFLPPFNEGSFTINISAMPGISLEESDRIGRIAEKIIMEVPEITTVARKTGRAELDEHSLGVNVSEIEAPYILDGRTRSEVADELRHKLADIPGVNIEIGQPVSHRIDAMLSGTEAQIAIKIFGPDLPTLHRTATEISNAIGDVNGITDIAVEQQVERPHLEIRPRRHAMAYYGITPGQLARWVSVNIGGTEVGKIYDDGIPRSIRLMSSERWRGSIDGISSLTIDTQRGVVPITYVADVVSTSGPNTINRENLNRRIVVSANVEERDLRGAVNEARNVIEEKIKIPEGYNVVYSGQFESEAAATRTLVLASIGALIIILILLYMEFHDIKESLIILVNMPLAMIGGVLMLRLTSGELNIPAIIGFISLLGITTRNGMLLISRYNSLHNDGLALSERILKGSSDRLLPIIMTALTSALALAPLALRGGDPGNELQSPMAIVILGGLLTSTLLNIFVIPILYYYVQHRKK</sequence>
<dbReference type="Gene3D" id="3.30.2090.10">
    <property type="entry name" value="Multidrug efflux transporter AcrB TolC docking domain, DN and DC subdomains"/>
    <property type="match status" value="2"/>
</dbReference>
<keyword evidence="7 8" id="KW-0472">Membrane</keyword>
<proteinExistence type="inferred from homology"/>
<dbReference type="STRING" id="1796646.A4V02_05120"/>
<dbReference type="PRINTS" id="PR00702">
    <property type="entry name" value="ACRIFLAVINRP"/>
</dbReference>
<dbReference type="InterPro" id="IPR001036">
    <property type="entry name" value="Acrflvin-R"/>
</dbReference>
<feature type="transmembrane region" description="Helical" evidence="8">
    <location>
        <begin position="906"/>
        <end position="926"/>
    </location>
</feature>
<dbReference type="EMBL" id="CP015402">
    <property type="protein sequence ID" value="ANU63158.1"/>
    <property type="molecule type" value="Genomic_DNA"/>
</dbReference>
<feature type="transmembrane region" description="Helical" evidence="8">
    <location>
        <begin position="461"/>
        <end position="479"/>
    </location>
</feature>
<dbReference type="GO" id="GO:0008324">
    <property type="term" value="F:monoatomic cation transmembrane transporter activity"/>
    <property type="evidence" value="ECO:0007669"/>
    <property type="project" value="InterPro"/>
</dbReference>
<dbReference type="Gene3D" id="3.30.70.1440">
    <property type="entry name" value="Multidrug efflux transporter AcrB pore domain"/>
    <property type="match status" value="1"/>
</dbReference>
<keyword evidence="4" id="KW-1003">Cell membrane</keyword>
<evidence type="ECO:0000256" key="3">
    <source>
        <dbReference type="ARBA" id="ARBA00022448"/>
    </source>
</evidence>
<keyword evidence="5 8" id="KW-0812">Transmembrane</keyword>
<accession>A0A1Z2XJZ7</accession>
<comment type="similarity">
    <text evidence="2">Belongs to the resistance-nodulation-cell division (RND) (TC 2.A.6) family.</text>
</comment>
<dbReference type="GO" id="GO:0042910">
    <property type="term" value="F:xenobiotic transmembrane transporter activity"/>
    <property type="evidence" value="ECO:0007669"/>
    <property type="project" value="TreeGrafter"/>
</dbReference>
<dbReference type="Gene3D" id="1.20.1640.10">
    <property type="entry name" value="Multidrug efflux transporter AcrB transmembrane domain"/>
    <property type="match status" value="2"/>
</dbReference>
<evidence type="ECO:0000256" key="2">
    <source>
        <dbReference type="ARBA" id="ARBA00010942"/>
    </source>
</evidence>
<dbReference type="KEGG" id="pary:A4V02_05120"/>
<dbReference type="Gene3D" id="3.30.70.1430">
    <property type="entry name" value="Multidrug efflux transporter AcrB pore domain"/>
    <property type="match status" value="2"/>
</dbReference>
<feature type="transmembrane region" description="Helical" evidence="8">
    <location>
        <begin position="491"/>
        <end position="516"/>
    </location>
</feature>
<dbReference type="Proteomes" id="UP000186351">
    <property type="component" value="Chromosome"/>
</dbReference>
<feature type="transmembrane region" description="Helical" evidence="8">
    <location>
        <begin position="880"/>
        <end position="899"/>
    </location>
</feature>
<evidence type="ECO:0000256" key="6">
    <source>
        <dbReference type="ARBA" id="ARBA00022989"/>
    </source>
</evidence>
<dbReference type="Pfam" id="PF00873">
    <property type="entry name" value="ACR_tran"/>
    <property type="match status" value="1"/>
</dbReference>
<feature type="transmembrane region" description="Helical" evidence="8">
    <location>
        <begin position="978"/>
        <end position="997"/>
    </location>
</feature>
<dbReference type="RefSeq" id="WP_068960516.1">
    <property type="nucleotide sequence ID" value="NZ_CAJTAP010000024.1"/>
</dbReference>
<evidence type="ECO:0000256" key="7">
    <source>
        <dbReference type="ARBA" id="ARBA00023136"/>
    </source>
</evidence>
<dbReference type="Gene3D" id="3.30.70.1320">
    <property type="entry name" value="Multidrug efflux transporter AcrB pore domain like"/>
    <property type="match status" value="1"/>
</dbReference>
<dbReference type="NCBIfam" id="TIGR00914">
    <property type="entry name" value="2A0601"/>
    <property type="match status" value="1"/>
</dbReference>
<dbReference type="OrthoDB" id="9758757at2"/>
<keyword evidence="6 8" id="KW-1133">Transmembrane helix</keyword>